<proteinExistence type="inferred from homology"/>
<dbReference type="GO" id="GO:0003723">
    <property type="term" value="F:RNA binding"/>
    <property type="evidence" value="ECO:0007669"/>
    <property type="project" value="TreeGrafter"/>
</dbReference>
<feature type="region of interest" description="Disordered" evidence="4">
    <location>
        <begin position="53"/>
        <end position="147"/>
    </location>
</feature>
<dbReference type="InParanoid" id="A0A0C3CPH2"/>
<dbReference type="GO" id="GO:0042273">
    <property type="term" value="P:ribosomal large subunit biogenesis"/>
    <property type="evidence" value="ECO:0007669"/>
    <property type="project" value="TreeGrafter"/>
</dbReference>
<dbReference type="HOGENOM" id="CLU_029148_1_0_1"/>
<dbReference type="STRING" id="1036808.A0A0C3CPH2"/>
<feature type="compositionally biased region" description="Low complexity" evidence="4">
    <location>
        <begin position="1"/>
        <end position="11"/>
    </location>
</feature>
<feature type="compositionally biased region" description="Polar residues" evidence="4">
    <location>
        <begin position="113"/>
        <end position="147"/>
    </location>
</feature>
<keyword evidence="3" id="KW-0539">Nucleus</keyword>
<dbReference type="GO" id="GO:0003677">
    <property type="term" value="F:DNA binding"/>
    <property type="evidence" value="ECO:0007669"/>
    <property type="project" value="TreeGrafter"/>
</dbReference>
<reference evidence="7" key="2">
    <citation type="submission" date="2015-01" db="EMBL/GenBank/DDBJ databases">
        <title>Evolutionary Origins and Diversification of the Mycorrhizal Mutualists.</title>
        <authorList>
            <consortium name="DOE Joint Genome Institute"/>
            <consortium name="Mycorrhizal Genomics Consortium"/>
            <person name="Kohler A."/>
            <person name="Kuo A."/>
            <person name="Nagy L.G."/>
            <person name="Floudas D."/>
            <person name="Copeland A."/>
            <person name="Barry K.W."/>
            <person name="Cichocki N."/>
            <person name="Veneault-Fourrey C."/>
            <person name="LaButti K."/>
            <person name="Lindquist E.A."/>
            <person name="Lipzen A."/>
            <person name="Lundell T."/>
            <person name="Morin E."/>
            <person name="Murat C."/>
            <person name="Riley R."/>
            <person name="Ohm R."/>
            <person name="Sun H."/>
            <person name="Tunlid A."/>
            <person name="Henrissat B."/>
            <person name="Grigoriev I.V."/>
            <person name="Hibbett D.S."/>
            <person name="Martin F."/>
        </authorList>
    </citation>
    <scope>NUCLEOTIDE SEQUENCE [LARGE SCALE GENOMIC DNA]</scope>
    <source>
        <strain evidence="7">Foug A</strain>
    </source>
</reference>
<dbReference type="PANTHER" id="PTHR14369:SF0">
    <property type="entry name" value="SURFEIT LOCUS PROTEIN 6"/>
    <property type="match status" value="1"/>
</dbReference>
<evidence type="ECO:0000313" key="6">
    <source>
        <dbReference type="EMBL" id="KIM50495.1"/>
    </source>
</evidence>
<dbReference type="EMBL" id="KN822407">
    <property type="protein sequence ID" value="KIM50495.1"/>
    <property type="molecule type" value="Genomic_DNA"/>
</dbReference>
<feature type="compositionally biased region" description="Basic and acidic residues" evidence="4">
    <location>
        <begin position="12"/>
        <end position="24"/>
    </location>
</feature>
<evidence type="ECO:0000256" key="3">
    <source>
        <dbReference type="ARBA" id="ARBA00023242"/>
    </source>
</evidence>
<feature type="domain" description="Ribosomal RNA-processing protein 14/surfeit locus protein 6 C-terminal" evidence="5">
    <location>
        <begin position="71"/>
        <end position="190"/>
    </location>
</feature>
<feature type="compositionally biased region" description="Basic residues" evidence="4">
    <location>
        <begin position="223"/>
        <end position="233"/>
    </location>
</feature>
<dbReference type="InterPro" id="IPR007019">
    <property type="entry name" value="SURF6"/>
</dbReference>
<evidence type="ECO:0000256" key="1">
    <source>
        <dbReference type="ARBA" id="ARBA00004123"/>
    </source>
</evidence>
<dbReference type="PANTHER" id="PTHR14369">
    <property type="entry name" value="SURFEIT LOCUS PROTEIN 6"/>
    <property type="match status" value="1"/>
</dbReference>
<dbReference type="AlphaFoldDB" id="A0A0C3CPH2"/>
<feature type="region of interest" description="Disordered" evidence="4">
    <location>
        <begin position="205"/>
        <end position="253"/>
    </location>
</feature>
<reference evidence="6 7" key="1">
    <citation type="submission" date="2014-04" db="EMBL/GenBank/DDBJ databases">
        <authorList>
            <consortium name="DOE Joint Genome Institute"/>
            <person name="Kuo A."/>
            <person name="Kohler A."/>
            <person name="Nagy L.G."/>
            <person name="Floudas D."/>
            <person name="Copeland A."/>
            <person name="Barry K.W."/>
            <person name="Cichocki N."/>
            <person name="Veneault-Fourrey C."/>
            <person name="LaButti K."/>
            <person name="Lindquist E.A."/>
            <person name="Lipzen A."/>
            <person name="Lundell T."/>
            <person name="Morin E."/>
            <person name="Murat C."/>
            <person name="Sun H."/>
            <person name="Tunlid A."/>
            <person name="Henrissat B."/>
            <person name="Grigoriev I.V."/>
            <person name="Hibbett D.S."/>
            <person name="Martin F."/>
            <person name="Nordberg H.P."/>
            <person name="Cantor M.N."/>
            <person name="Hua S.X."/>
        </authorList>
    </citation>
    <scope>NUCLEOTIDE SEQUENCE [LARGE SCALE GENOMIC DNA]</scope>
    <source>
        <strain evidence="6 7">Foug A</strain>
    </source>
</reference>
<organism evidence="6 7">
    <name type="scientific">Scleroderma citrinum Foug A</name>
    <dbReference type="NCBI Taxonomy" id="1036808"/>
    <lineage>
        <taxon>Eukaryota</taxon>
        <taxon>Fungi</taxon>
        <taxon>Dikarya</taxon>
        <taxon>Basidiomycota</taxon>
        <taxon>Agaricomycotina</taxon>
        <taxon>Agaricomycetes</taxon>
        <taxon>Agaricomycetidae</taxon>
        <taxon>Boletales</taxon>
        <taxon>Sclerodermatineae</taxon>
        <taxon>Sclerodermataceae</taxon>
        <taxon>Scleroderma</taxon>
    </lineage>
</organism>
<feature type="compositionally biased region" description="Basic residues" evidence="4">
    <location>
        <begin position="243"/>
        <end position="253"/>
    </location>
</feature>
<sequence>CDSGSSGSDSECGGKEGDEDAMMHVDIEFVAPMPQSESTTSLRQKLHVRMATLRRGGGAVEPSDKDALLEEAAKGTNERKRAEKAKANEKDEGTRVTSKNQLLVPDRHAAASGPSNSYDSPLTNVAFSSISGSTSKKAVHLKSSNNPTQALLQLSSRKEKLAALPEAKRKTAEERERWAKAEARIEGVKTRSKKTWDERKEQVTAQMAARQKKRSDNIAMRNERRKGKGKAKARPGFEGKSYAKGKGKASGKK</sequence>
<comment type="subcellular location">
    <subcellularLocation>
        <location evidence="1">Nucleus</location>
    </subcellularLocation>
</comment>
<accession>A0A0C3CPH2</accession>
<name>A0A0C3CPH2_9AGAM</name>
<feature type="compositionally biased region" description="Basic and acidic residues" evidence="4">
    <location>
        <begin position="62"/>
        <end position="94"/>
    </location>
</feature>
<evidence type="ECO:0000256" key="4">
    <source>
        <dbReference type="SAM" id="MobiDB-lite"/>
    </source>
</evidence>
<comment type="similarity">
    <text evidence="2">Belongs to the SURF6 family.</text>
</comment>
<dbReference type="GO" id="GO:0005730">
    <property type="term" value="C:nucleolus"/>
    <property type="evidence" value="ECO:0007669"/>
    <property type="project" value="TreeGrafter"/>
</dbReference>
<dbReference type="OrthoDB" id="444809at2759"/>
<keyword evidence="7" id="KW-1185">Reference proteome</keyword>
<evidence type="ECO:0000256" key="2">
    <source>
        <dbReference type="ARBA" id="ARBA00005904"/>
    </source>
</evidence>
<dbReference type="Pfam" id="PF04935">
    <property type="entry name" value="SURF6"/>
    <property type="match status" value="1"/>
</dbReference>
<evidence type="ECO:0000313" key="7">
    <source>
        <dbReference type="Proteomes" id="UP000053989"/>
    </source>
</evidence>
<feature type="region of interest" description="Disordered" evidence="4">
    <location>
        <begin position="1"/>
        <end position="24"/>
    </location>
</feature>
<dbReference type="InterPro" id="IPR029190">
    <property type="entry name" value="Rrp14/SURF6_C"/>
</dbReference>
<evidence type="ECO:0000259" key="5">
    <source>
        <dbReference type="Pfam" id="PF04935"/>
    </source>
</evidence>
<dbReference type="GO" id="GO:0042274">
    <property type="term" value="P:ribosomal small subunit biogenesis"/>
    <property type="evidence" value="ECO:0007669"/>
    <property type="project" value="TreeGrafter"/>
</dbReference>
<protein>
    <recommendedName>
        <fullName evidence="5">Ribosomal RNA-processing protein 14/surfeit locus protein 6 C-terminal domain-containing protein</fullName>
    </recommendedName>
</protein>
<gene>
    <name evidence="6" type="ORF">SCLCIDRAFT_1225313</name>
</gene>
<dbReference type="FunCoup" id="A0A0C3CPH2">
    <property type="interactions" value="71"/>
</dbReference>
<dbReference type="Proteomes" id="UP000053989">
    <property type="component" value="Unassembled WGS sequence"/>
</dbReference>
<feature type="non-terminal residue" evidence="6">
    <location>
        <position position="1"/>
    </location>
</feature>